<keyword evidence="1" id="KW-1185">Reference proteome</keyword>
<evidence type="ECO:0000313" key="2">
    <source>
        <dbReference type="WBParaSite" id="PSAMB.scaffold340size55875.g4868.t1"/>
    </source>
</evidence>
<organism evidence="1 2">
    <name type="scientific">Plectus sambesii</name>
    <dbReference type="NCBI Taxonomy" id="2011161"/>
    <lineage>
        <taxon>Eukaryota</taxon>
        <taxon>Metazoa</taxon>
        <taxon>Ecdysozoa</taxon>
        <taxon>Nematoda</taxon>
        <taxon>Chromadorea</taxon>
        <taxon>Plectida</taxon>
        <taxon>Plectina</taxon>
        <taxon>Plectoidea</taxon>
        <taxon>Plectidae</taxon>
        <taxon>Plectus</taxon>
    </lineage>
</organism>
<name>A0A914W8H1_9BILA</name>
<evidence type="ECO:0000313" key="1">
    <source>
        <dbReference type="Proteomes" id="UP000887566"/>
    </source>
</evidence>
<proteinExistence type="predicted"/>
<dbReference type="AlphaFoldDB" id="A0A914W8H1"/>
<accession>A0A914W8H1</accession>
<reference evidence="2" key="1">
    <citation type="submission" date="2022-11" db="UniProtKB">
        <authorList>
            <consortium name="WormBaseParasite"/>
        </authorList>
    </citation>
    <scope>IDENTIFICATION</scope>
</reference>
<protein>
    <submittedName>
        <fullName evidence="2">Uncharacterized protein</fullName>
    </submittedName>
</protein>
<dbReference type="Proteomes" id="UP000887566">
    <property type="component" value="Unplaced"/>
</dbReference>
<sequence length="161" mass="17838">MSSLNTQETTTTSTGRCGAVGYSKRCFRPSNIYCSLLLSVLWCISASEAYVQHRSWRGDDVHYFDQPVDLNSLVNPVPFYEMLLDGSGSGGGDRLKRRAVESDNRLLGFRFKYEPQDTIVAKDDTARLDCQPAFDASNVDVRTEWRKDGAAIDIGGSGGRL</sequence>
<dbReference type="WBParaSite" id="PSAMB.scaffold340size55875.g4868.t1">
    <property type="protein sequence ID" value="PSAMB.scaffold340size55875.g4868.t1"/>
    <property type="gene ID" value="PSAMB.scaffold340size55875.g4868"/>
</dbReference>